<name>A0A3P5X1F6_9BACL</name>
<dbReference type="Pfam" id="PF01797">
    <property type="entry name" value="Y1_Tnp"/>
    <property type="match status" value="1"/>
</dbReference>
<protein>
    <submittedName>
        <fullName evidence="2">Transposase IS200 like protein</fullName>
    </submittedName>
</protein>
<evidence type="ECO:0000313" key="3">
    <source>
        <dbReference type="Proteomes" id="UP000270468"/>
    </source>
</evidence>
<dbReference type="PANTHER" id="PTHR34322:SF2">
    <property type="entry name" value="TRANSPOSASE IS200-LIKE DOMAIN-CONTAINING PROTEIN"/>
    <property type="match status" value="1"/>
</dbReference>
<evidence type="ECO:0000259" key="1">
    <source>
        <dbReference type="SMART" id="SM01321"/>
    </source>
</evidence>
<dbReference type="Gene3D" id="3.30.70.1290">
    <property type="entry name" value="Transposase IS200-like"/>
    <property type="match status" value="1"/>
</dbReference>
<dbReference type="AlphaFoldDB" id="A0A3P5X1F6"/>
<gene>
    <name evidence="2" type="ORF">FILTAD_01184</name>
</gene>
<dbReference type="PANTHER" id="PTHR34322">
    <property type="entry name" value="TRANSPOSASE, Y1_TNP DOMAIN-CONTAINING"/>
    <property type="match status" value="1"/>
</dbReference>
<dbReference type="RefSeq" id="WP_124069598.1">
    <property type="nucleotide sequence ID" value="NZ_CBCRXF010000011.1"/>
</dbReference>
<dbReference type="SMART" id="SM01321">
    <property type="entry name" value="Y1_Tnp"/>
    <property type="match status" value="1"/>
</dbReference>
<proteinExistence type="predicted"/>
<accession>A0A3P5X1F6</accession>
<dbReference type="InterPro" id="IPR036515">
    <property type="entry name" value="Transposase_17_sf"/>
</dbReference>
<dbReference type="GO" id="GO:0006313">
    <property type="term" value="P:DNA transposition"/>
    <property type="evidence" value="ECO:0007669"/>
    <property type="project" value="InterPro"/>
</dbReference>
<reference evidence="2 3" key="1">
    <citation type="submission" date="2018-11" db="EMBL/GenBank/DDBJ databases">
        <authorList>
            <person name="Criscuolo A."/>
        </authorList>
    </citation>
    <scope>NUCLEOTIDE SEQUENCE [LARGE SCALE GENOMIC DNA]</scope>
    <source>
        <strain evidence="2">ATB-66</strain>
    </source>
</reference>
<dbReference type="GO" id="GO:0004803">
    <property type="term" value="F:transposase activity"/>
    <property type="evidence" value="ECO:0007669"/>
    <property type="project" value="InterPro"/>
</dbReference>
<keyword evidence="3" id="KW-1185">Reference proteome</keyword>
<dbReference type="EMBL" id="UXAV01000031">
    <property type="protein sequence ID" value="VDC25140.1"/>
    <property type="molecule type" value="Genomic_DNA"/>
</dbReference>
<dbReference type="InterPro" id="IPR002686">
    <property type="entry name" value="Transposase_17"/>
</dbReference>
<dbReference type="OrthoDB" id="9788881at2"/>
<dbReference type="SUPFAM" id="SSF143422">
    <property type="entry name" value="Transposase IS200-like"/>
    <property type="match status" value="1"/>
</dbReference>
<feature type="domain" description="Transposase IS200-like" evidence="1">
    <location>
        <begin position="9"/>
        <end position="123"/>
    </location>
</feature>
<sequence length="196" mass="23690">MTRRKREWHPNAYFHVVMRGNNRQSIYQTQEDQQELMRAIEYTYDKYHFTLLAYCFMTNHFHLLIRSEYVDLSKVMARINRRYTDYYAKRYGHVGRIYQKRYFSKEVDGPQAILAVSSYIHRNPIETFVPMVANLEAYPYSSFPYYANEAKVPPRFLKTDLVATFLPNPFEKTNQAYCLYCLTYKQQDIEEDQEDE</sequence>
<organism evidence="2 3">
    <name type="scientific">Filibacter tadaridae</name>
    <dbReference type="NCBI Taxonomy" id="2483811"/>
    <lineage>
        <taxon>Bacteria</taxon>
        <taxon>Bacillati</taxon>
        <taxon>Bacillota</taxon>
        <taxon>Bacilli</taxon>
        <taxon>Bacillales</taxon>
        <taxon>Caryophanaceae</taxon>
        <taxon>Filibacter</taxon>
    </lineage>
</organism>
<dbReference type="GO" id="GO:0003677">
    <property type="term" value="F:DNA binding"/>
    <property type="evidence" value="ECO:0007669"/>
    <property type="project" value="InterPro"/>
</dbReference>
<dbReference type="Proteomes" id="UP000270468">
    <property type="component" value="Unassembled WGS sequence"/>
</dbReference>
<evidence type="ECO:0000313" key="2">
    <source>
        <dbReference type="EMBL" id="VDC25140.1"/>
    </source>
</evidence>